<dbReference type="EMBL" id="SOFL01000034">
    <property type="protein sequence ID" value="TFC01520.1"/>
    <property type="molecule type" value="Genomic_DNA"/>
</dbReference>
<dbReference type="OrthoDB" id="7185309at2"/>
<evidence type="ECO:0000313" key="2">
    <source>
        <dbReference type="Proteomes" id="UP000297907"/>
    </source>
</evidence>
<reference evidence="1 2" key="1">
    <citation type="submission" date="2019-03" db="EMBL/GenBank/DDBJ databases">
        <title>Genomics of glacier-inhabiting Cryobacterium strains.</title>
        <authorList>
            <person name="Liu Q."/>
            <person name="Xin Y.-H."/>
        </authorList>
    </citation>
    <scope>NUCLEOTIDE SEQUENCE [LARGE SCALE GENOMIC DNA]</scope>
    <source>
        <strain evidence="1 2">RHLS22-1</strain>
    </source>
</reference>
<protein>
    <submittedName>
        <fullName evidence="1">Thioredoxin family protein</fullName>
    </submittedName>
</protein>
<comment type="caution">
    <text evidence="1">The sequence shown here is derived from an EMBL/GenBank/DDBJ whole genome shotgun (WGS) entry which is preliminary data.</text>
</comment>
<dbReference type="Proteomes" id="UP000297907">
    <property type="component" value="Unassembled WGS sequence"/>
</dbReference>
<evidence type="ECO:0000313" key="1">
    <source>
        <dbReference type="EMBL" id="TFC01520.1"/>
    </source>
</evidence>
<proteinExistence type="predicted"/>
<organism evidence="1 2">
    <name type="scientific">Cryobacterium adonitolivorans</name>
    <dbReference type="NCBI Taxonomy" id="1259189"/>
    <lineage>
        <taxon>Bacteria</taxon>
        <taxon>Bacillati</taxon>
        <taxon>Actinomycetota</taxon>
        <taxon>Actinomycetes</taxon>
        <taxon>Micrococcales</taxon>
        <taxon>Microbacteriaceae</taxon>
        <taxon>Cryobacterium</taxon>
    </lineage>
</organism>
<gene>
    <name evidence="1" type="ORF">E3O42_10435</name>
</gene>
<sequence length="103" mass="11236">MRIEILHIDECPNWVEAGHRLQAALDNTGNPDIAVAYRLLRTSEDAAKVPFAGSPTFTLNGEDLFATDGRTTDLACRIYFTPSGLAGLPTTEQLMKAIASRED</sequence>
<accession>A0A4R8W8B7</accession>
<keyword evidence="2" id="KW-1185">Reference proteome</keyword>
<dbReference type="AlphaFoldDB" id="A0A4R8W8B7"/>
<name>A0A4R8W8B7_9MICO</name>